<keyword evidence="4" id="KW-1185">Reference proteome</keyword>
<keyword evidence="2" id="KW-1133">Transmembrane helix</keyword>
<dbReference type="Proteomes" id="UP000005238">
    <property type="component" value="Unassembled WGS sequence"/>
</dbReference>
<proteinExistence type="predicted"/>
<reference evidence="3" key="2">
    <citation type="submission" date="2015-06" db="UniProtKB">
        <authorList>
            <consortium name="EnsemblProtists"/>
        </authorList>
    </citation>
    <scope>IDENTIFICATION</scope>
    <source>
        <strain evidence="3">Pr102</strain>
    </source>
</reference>
<feature type="region of interest" description="Disordered" evidence="1">
    <location>
        <begin position="250"/>
        <end position="291"/>
    </location>
</feature>
<reference evidence="4" key="1">
    <citation type="journal article" date="2006" name="Science">
        <title>Phytophthora genome sequences uncover evolutionary origins and mechanisms of pathogenesis.</title>
        <authorList>
            <person name="Tyler B.M."/>
            <person name="Tripathy S."/>
            <person name="Zhang X."/>
            <person name="Dehal P."/>
            <person name="Jiang R.H."/>
            <person name="Aerts A."/>
            <person name="Arredondo F.D."/>
            <person name="Baxter L."/>
            <person name="Bensasson D."/>
            <person name="Beynon J.L."/>
            <person name="Chapman J."/>
            <person name="Damasceno C.M."/>
            <person name="Dorrance A.E."/>
            <person name="Dou D."/>
            <person name="Dickerman A.W."/>
            <person name="Dubchak I.L."/>
            <person name="Garbelotto M."/>
            <person name="Gijzen M."/>
            <person name="Gordon S.G."/>
            <person name="Govers F."/>
            <person name="Grunwald N.J."/>
            <person name="Huang W."/>
            <person name="Ivors K.L."/>
            <person name="Jones R.W."/>
            <person name="Kamoun S."/>
            <person name="Krampis K."/>
            <person name="Lamour K.H."/>
            <person name="Lee M.K."/>
            <person name="McDonald W.H."/>
            <person name="Medina M."/>
            <person name="Meijer H.J."/>
            <person name="Nordberg E.K."/>
            <person name="Maclean D.J."/>
            <person name="Ospina-Giraldo M.D."/>
            <person name="Morris P.F."/>
            <person name="Phuntumart V."/>
            <person name="Putnam N.H."/>
            <person name="Rash S."/>
            <person name="Rose J.K."/>
            <person name="Sakihama Y."/>
            <person name="Salamov A.A."/>
            <person name="Savidor A."/>
            <person name="Scheuring C.F."/>
            <person name="Smith B.M."/>
            <person name="Sobral B.W."/>
            <person name="Terry A."/>
            <person name="Torto-Alalibo T.A."/>
            <person name="Win J."/>
            <person name="Xu Z."/>
            <person name="Zhang H."/>
            <person name="Grigoriev I.V."/>
            <person name="Rokhsar D.S."/>
            <person name="Boore J.L."/>
        </authorList>
    </citation>
    <scope>NUCLEOTIDE SEQUENCE [LARGE SCALE GENOMIC DNA]</scope>
    <source>
        <strain evidence="4">Pr102</strain>
    </source>
</reference>
<protein>
    <recommendedName>
        <fullName evidence="5">Transmembrane protein</fullName>
    </recommendedName>
</protein>
<dbReference type="OMA" id="SWAFSMV"/>
<feature type="transmembrane region" description="Helical" evidence="2">
    <location>
        <begin position="212"/>
        <end position="232"/>
    </location>
</feature>
<feature type="compositionally biased region" description="Basic and acidic residues" evidence="1">
    <location>
        <begin position="252"/>
        <end position="276"/>
    </location>
</feature>
<dbReference type="InParanoid" id="H3GDV8"/>
<organism evidence="3 4">
    <name type="scientific">Phytophthora ramorum</name>
    <name type="common">Sudden oak death agent</name>
    <dbReference type="NCBI Taxonomy" id="164328"/>
    <lineage>
        <taxon>Eukaryota</taxon>
        <taxon>Sar</taxon>
        <taxon>Stramenopiles</taxon>
        <taxon>Oomycota</taxon>
        <taxon>Peronosporomycetes</taxon>
        <taxon>Peronosporales</taxon>
        <taxon>Peronosporaceae</taxon>
        <taxon>Phytophthora</taxon>
    </lineage>
</organism>
<keyword evidence="2" id="KW-0812">Transmembrane</keyword>
<evidence type="ECO:0000313" key="3">
    <source>
        <dbReference type="EnsemblProtists" id="Phyra73770"/>
    </source>
</evidence>
<feature type="compositionally biased region" description="Acidic residues" evidence="1">
    <location>
        <begin position="108"/>
        <end position="158"/>
    </location>
</feature>
<keyword evidence="2" id="KW-0472">Membrane</keyword>
<sequence length="436" mass="48802">MSQQVPGTHSRNASNVRNGRSVMLSVPTTTSAARRRRGHLPSRGEAWRRRKPAAIGSSLDLKLEQLVADRIRQFQSPINEEALIEAPMPLERGIFTTLRLMTFADTEEDLESDYAPSEEEEDEEGSEEDASVEELFEEYQGEEGDATAESEEQEEELDDSRWWTSSADKRQWEKRYRQADAAFRKRFGCGIDTPAHPETRRRLRKEKSRHRAYTFVLAGLVIAYLVQLAVVYSASSWAFSMVAWRPSTTENNKLDRGDELADTREVSSSDGGEHRPASIKPTALSPQPQVPEHVRTGLHLCSTLARRVVKSEHDVTSIQHALRACDLAVKFAPLKSCEAIEAHVLRGDLRSLLSRFDGADEDYQAAQTLVLELESSGVESNLVPGLTQDIDLKVIANRWTQMYKAKSFKELRREAKALVVRPADQDGAATPASAIG</sequence>
<evidence type="ECO:0000256" key="1">
    <source>
        <dbReference type="SAM" id="MobiDB-lite"/>
    </source>
</evidence>
<dbReference type="HOGENOM" id="CLU_049114_0_0_1"/>
<dbReference type="VEuPathDB" id="FungiDB:KRP23_4296"/>
<feature type="region of interest" description="Disordered" evidence="1">
    <location>
        <begin position="29"/>
        <end position="49"/>
    </location>
</feature>
<dbReference type="VEuPathDB" id="FungiDB:KRP22_2463"/>
<evidence type="ECO:0000256" key="2">
    <source>
        <dbReference type="SAM" id="Phobius"/>
    </source>
</evidence>
<accession>H3GDV8</accession>
<feature type="compositionally biased region" description="Polar residues" evidence="1">
    <location>
        <begin position="1"/>
        <end position="18"/>
    </location>
</feature>
<dbReference type="AlphaFoldDB" id="H3GDV8"/>
<dbReference type="EMBL" id="DS566001">
    <property type="status" value="NOT_ANNOTATED_CDS"/>
    <property type="molecule type" value="Genomic_DNA"/>
</dbReference>
<name>H3GDV8_PHYRM</name>
<dbReference type="EnsemblProtists" id="Phyra73770">
    <property type="protein sequence ID" value="Phyra73770"/>
    <property type="gene ID" value="Phyra73770"/>
</dbReference>
<evidence type="ECO:0008006" key="5">
    <source>
        <dbReference type="Google" id="ProtNLM"/>
    </source>
</evidence>
<evidence type="ECO:0000313" key="4">
    <source>
        <dbReference type="Proteomes" id="UP000005238"/>
    </source>
</evidence>
<feature type="region of interest" description="Disordered" evidence="1">
    <location>
        <begin position="1"/>
        <end position="20"/>
    </location>
</feature>
<feature type="region of interest" description="Disordered" evidence="1">
    <location>
        <begin position="108"/>
        <end position="162"/>
    </location>
</feature>
<dbReference type="eggNOG" id="ENOG502S4XV">
    <property type="taxonomic scope" value="Eukaryota"/>
</dbReference>